<comment type="caution">
    <text evidence="1">The sequence shown here is derived from an EMBL/GenBank/DDBJ whole genome shotgun (WGS) entry which is preliminary data.</text>
</comment>
<sequence>MKMVNIHLREETAVENLIIESMFVKESVEVSPIEMTLINSKHAQQSVIQDVYTEERTLVAVNNCVESTSLNHGFKHHASMASLHEISNSLIENLPP</sequence>
<keyword evidence="2" id="KW-1185">Reference proteome</keyword>
<protein>
    <submittedName>
        <fullName evidence="1">Uncharacterized protein</fullName>
    </submittedName>
</protein>
<accession>A0AAV5IJN5</accession>
<evidence type="ECO:0000313" key="1">
    <source>
        <dbReference type="EMBL" id="GKV00565.1"/>
    </source>
</evidence>
<dbReference type="AlphaFoldDB" id="A0AAV5IJN5"/>
<dbReference type="EMBL" id="BPVZ01000015">
    <property type="protein sequence ID" value="GKV00565.1"/>
    <property type="molecule type" value="Genomic_DNA"/>
</dbReference>
<evidence type="ECO:0000313" key="2">
    <source>
        <dbReference type="Proteomes" id="UP001054252"/>
    </source>
</evidence>
<name>A0AAV5IJN5_9ROSI</name>
<organism evidence="1 2">
    <name type="scientific">Rubroshorea leprosula</name>
    <dbReference type="NCBI Taxonomy" id="152421"/>
    <lineage>
        <taxon>Eukaryota</taxon>
        <taxon>Viridiplantae</taxon>
        <taxon>Streptophyta</taxon>
        <taxon>Embryophyta</taxon>
        <taxon>Tracheophyta</taxon>
        <taxon>Spermatophyta</taxon>
        <taxon>Magnoliopsida</taxon>
        <taxon>eudicotyledons</taxon>
        <taxon>Gunneridae</taxon>
        <taxon>Pentapetalae</taxon>
        <taxon>rosids</taxon>
        <taxon>malvids</taxon>
        <taxon>Malvales</taxon>
        <taxon>Dipterocarpaceae</taxon>
        <taxon>Rubroshorea</taxon>
    </lineage>
</organism>
<gene>
    <name evidence="1" type="ORF">SLEP1_g13234</name>
</gene>
<reference evidence="1 2" key="1">
    <citation type="journal article" date="2021" name="Commun. Biol.">
        <title>The genome of Shorea leprosula (Dipterocarpaceae) highlights the ecological relevance of drought in aseasonal tropical rainforests.</title>
        <authorList>
            <person name="Ng K.K.S."/>
            <person name="Kobayashi M.J."/>
            <person name="Fawcett J.A."/>
            <person name="Hatakeyama M."/>
            <person name="Paape T."/>
            <person name="Ng C.H."/>
            <person name="Ang C.C."/>
            <person name="Tnah L.H."/>
            <person name="Lee C.T."/>
            <person name="Nishiyama T."/>
            <person name="Sese J."/>
            <person name="O'Brien M.J."/>
            <person name="Copetti D."/>
            <person name="Mohd Noor M.I."/>
            <person name="Ong R.C."/>
            <person name="Putra M."/>
            <person name="Sireger I.Z."/>
            <person name="Indrioko S."/>
            <person name="Kosugi Y."/>
            <person name="Izuno A."/>
            <person name="Isagi Y."/>
            <person name="Lee S.L."/>
            <person name="Shimizu K.K."/>
        </authorList>
    </citation>
    <scope>NUCLEOTIDE SEQUENCE [LARGE SCALE GENOMIC DNA]</scope>
    <source>
        <strain evidence="1">214</strain>
    </source>
</reference>
<dbReference type="Proteomes" id="UP001054252">
    <property type="component" value="Unassembled WGS sequence"/>
</dbReference>
<proteinExistence type="predicted"/>